<feature type="compositionally biased region" description="Polar residues" evidence="1">
    <location>
        <begin position="739"/>
        <end position="748"/>
    </location>
</feature>
<feature type="region of interest" description="Disordered" evidence="1">
    <location>
        <begin position="1"/>
        <end position="461"/>
    </location>
</feature>
<feature type="compositionally biased region" description="Low complexity" evidence="1">
    <location>
        <begin position="130"/>
        <end position="156"/>
    </location>
</feature>
<organism evidence="2">
    <name type="scientific">Cyprideis torosa</name>
    <dbReference type="NCBI Taxonomy" id="163714"/>
    <lineage>
        <taxon>Eukaryota</taxon>
        <taxon>Metazoa</taxon>
        <taxon>Ecdysozoa</taxon>
        <taxon>Arthropoda</taxon>
        <taxon>Crustacea</taxon>
        <taxon>Oligostraca</taxon>
        <taxon>Ostracoda</taxon>
        <taxon>Podocopa</taxon>
        <taxon>Podocopida</taxon>
        <taxon>Cytherocopina</taxon>
        <taxon>Cytheroidea</taxon>
        <taxon>Cytherideidae</taxon>
        <taxon>Cyprideis</taxon>
    </lineage>
</organism>
<feature type="compositionally biased region" description="Basic residues" evidence="1">
    <location>
        <begin position="157"/>
        <end position="174"/>
    </location>
</feature>
<feature type="region of interest" description="Disordered" evidence="1">
    <location>
        <begin position="624"/>
        <end position="774"/>
    </location>
</feature>
<feature type="compositionally biased region" description="Basic and acidic residues" evidence="1">
    <location>
        <begin position="755"/>
        <end position="774"/>
    </location>
</feature>
<dbReference type="AlphaFoldDB" id="A0A7R8W277"/>
<feature type="compositionally biased region" description="Low complexity" evidence="1">
    <location>
        <begin position="368"/>
        <end position="382"/>
    </location>
</feature>
<reference evidence="2" key="1">
    <citation type="submission" date="2020-11" db="EMBL/GenBank/DDBJ databases">
        <authorList>
            <person name="Tran Van P."/>
        </authorList>
    </citation>
    <scope>NUCLEOTIDE SEQUENCE</scope>
</reference>
<dbReference type="EMBL" id="OB660192">
    <property type="protein sequence ID" value="CAD7223386.1"/>
    <property type="molecule type" value="Genomic_DNA"/>
</dbReference>
<feature type="compositionally biased region" description="Basic and acidic residues" evidence="1">
    <location>
        <begin position="318"/>
        <end position="328"/>
    </location>
</feature>
<protein>
    <submittedName>
        <fullName evidence="2">Uncharacterized protein</fullName>
    </submittedName>
</protein>
<feature type="compositionally biased region" description="Low complexity" evidence="1">
    <location>
        <begin position="530"/>
        <end position="544"/>
    </location>
</feature>
<proteinExistence type="predicted"/>
<feature type="compositionally biased region" description="Basic and acidic residues" evidence="1">
    <location>
        <begin position="441"/>
        <end position="461"/>
    </location>
</feature>
<feature type="compositionally biased region" description="Basic and acidic residues" evidence="1">
    <location>
        <begin position="627"/>
        <end position="664"/>
    </location>
</feature>
<feature type="region of interest" description="Disordered" evidence="1">
    <location>
        <begin position="522"/>
        <end position="576"/>
    </location>
</feature>
<evidence type="ECO:0000256" key="1">
    <source>
        <dbReference type="SAM" id="MobiDB-lite"/>
    </source>
</evidence>
<gene>
    <name evidence="2" type="ORF">CTOB1V02_LOCUS1371</name>
</gene>
<accession>A0A7R8W277</accession>
<sequence length="927" mass="105318">MQRSKSPRRLSSPGRMRKPGSPRRSSSPGRMQRSRSPRRLSSPGRMQKPGSPRRLPSPGRMQRGRSPRRLPSPGRMQRSRSPRRLPSPSGRVKRLGSPSRLPSPGRMQRYGSPRGLRSPGRMQRSRSPRRPSSPGRMQRGGSPIRLPSPGRMQRSGSPRRGRSPAVGRRSRSPRRPPSPVLVKRPGSSVVRLGRESESPKRVRRTSVKSRSPPIHRRQMSQGQSAERSGSPRGRGGIERWSFSPSSRLEHELPASMNDGAEVYRPEVVNAEETRPVSISPGRFSDLEGHRERARMSSAPRGRGQWNYTRGRSSFRGRRSSDSRSDRRSPLPMDSPREGSPVLADTRFQGGSSPLQSGSPMVRLNQFEPPMMRSRSRSPLNRRLGGRVRRFSPPPRRQEEGQFDPGFAPLGDAEKDAQFSPEFRSGSLSPVLVGGGPIRVTVRGDNDEREIAFERPEDTMDHEERARLLEQELAAIEHRLEQNQPDRDELEHRQLIEEREERFRILDQELAHLEEIGAVPMADDEEGRGYSPPRFSPPLSRSSFPYRGESPHYRGMSQRPMRQFEGGRGHVRGGRAWGRGRFFHPRARGGPFPHYAMEGNRFHPGERQPLAERLDFLPEEPRAWFAREGSDGPGSRERFRTGDHRPHSRERWNPRPPDRSTERPKGPPLNQSDNLREDEIPPLNPPTDGKPLRSDVEKKPSKSDDHEKPPPVVNVSKKPWQSDDGKKPSKSENDKKSGEQKSQLSTEQKNLPAAMDVKKPIPKAEGKQPLLKKSDEKTEVSAKSCSVLEEPVDGEETFYCRHCNMDFDEKAAVDGHEKSCRYKLRPLSDAQVKICSICKRDFQEIFIPLIKTKRDGLIECRLCDPGSRLIKVEDFLPHLDSAHRRGRSSHRQRCAEKSRKCGMCPFLCASYGHYKRHMGEVHRQVLED</sequence>
<feature type="compositionally biased region" description="Basic and acidic residues" evidence="1">
    <location>
        <begin position="689"/>
        <end position="708"/>
    </location>
</feature>
<feature type="compositionally biased region" description="Low complexity" evidence="1">
    <location>
        <begin position="39"/>
        <end position="60"/>
    </location>
</feature>
<evidence type="ECO:0000313" key="2">
    <source>
        <dbReference type="EMBL" id="CAD7223386.1"/>
    </source>
</evidence>
<name>A0A7R8W277_9CRUS</name>
<feature type="compositionally biased region" description="Low complexity" evidence="1">
    <location>
        <begin position="348"/>
        <end position="359"/>
    </location>
</feature>
<feature type="compositionally biased region" description="Basic and acidic residues" evidence="1">
    <location>
        <begin position="284"/>
        <end position="294"/>
    </location>
</feature>
<feature type="compositionally biased region" description="Basic residues" evidence="1">
    <location>
        <begin position="201"/>
        <end position="218"/>
    </location>
</feature>
<feature type="compositionally biased region" description="Low complexity" evidence="1">
    <location>
        <begin position="22"/>
        <end position="31"/>
    </location>
</feature>
<feature type="compositionally biased region" description="Basic and acidic residues" evidence="1">
    <location>
        <begin position="719"/>
        <end position="738"/>
    </location>
</feature>